<protein>
    <submittedName>
        <fullName evidence="2">Uncharacterized protein</fullName>
    </submittedName>
</protein>
<dbReference type="AlphaFoldDB" id="A0A0A2V2E7"/>
<evidence type="ECO:0000313" key="2">
    <source>
        <dbReference type="EMBL" id="KGQ01648.1"/>
    </source>
</evidence>
<organism evidence="2 3">
    <name type="scientific">Paracoccidioides lutzii (strain ATCC MYA-826 / Pb01)</name>
    <name type="common">Paracoccidioides brasiliensis</name>
    <dbReference type="NCBI Taxonomy" id="502779"/>
    <lineage>
        <taxon>Eukaryota</taxon>
        <taxon>Fungi</taxon>
        <taxon>Dikarya</taxon>
        <taxon>Ascomycota</taxon>
        <taxon>Pezizomycotina</taxon>
        <taxon>Eurotiomycetes</taxon>
        <taxon>Eurotiomycetidae</taxon>
        <taxon>Onygenales</taxon>
        <taxon>Ajellomycetaceae</taxon>
        <taxon>Paracoccidioides</taxon>
    </lineage>
</organism>
<dbReference type="HOGENOM" id="CLU_2085500_0_0_1"/>
<evidence type="ECO:0000256" key="1">
    <source>
        <dbReference type="SAM" id="MobiDB-lite"/>
    </source>
</evidence>
<evidence type="ECO:0000313" key="3">
    <source>
        <dbReference type="Proteomes" id="UP000002059"/>
    </source>
</evidence>
<feature type="compositionally biased region" description="Polar residues" evidence="1">
    <location>
        <begin position="60"/>
        <end position="75"/>
    </location>
</feature>
<dbReference type="KEGG" id="pbl:PAAG_11639"/>
<accession>A0A0A2V2E7</accession>
<feature type="region of interest" description="Disordered" evidence="1">
    <location>
        <begin position="60"/>
        <end position="80"/>
    </location>
</feature>
<reference evidence="2 3" key="1">
    <citation type="journal article" date="2011" name="PLoS Genet.">
        <title>Comparative genomic analysis of human fungal pathogens causing paracoccidioidomycosis.</title>
        <authorList>
            <person name="Desjardins C.A."/>
            <person name="Champion M.D."/>
            <person name="Holder J.W."/>
            <person name="Muszewska A."/>
            <person name="Goldberg J."/>
            <person name="Bailao A.M."/>
            <person name="Brigido M.M."/>
            <person name="Ferreira M.E."/>
            <person name="Garcia A.M."/>
            <person name="Grynberg M."/>
            <person name="Gujja S."/>
            <person name="Heiman D.I."/>
            <person name="Henn M.R."/>
            <person name="Kodira C.D."/>
            <person name="Leon-Narvaez H."/>
            <person name="Longo L.V."/>
            <person name="Ma L.J."/>
            <person name="Malavazi I."/>
            <person name="Matsuo A.L."/>
            <person name="Morais F.V."/>
            <person name="Pereira M."/>
            <person name="Rodriguez-Brito S."/>
            <person name="Sakthikumar S."/>
            <person name="Salem-Izacc S.M."/>
            <person name="Sykes S.M."/>
            <person name="Teixeira M.M."/>
            <person name="Vallejo M.C."/>
            <person name="Walter M.E."/>
            <person name="Yandava C."/>
            <person name="Young S."/>
            <person name="Zeng Q."/>
            <person name="Zucker J."/>
            <person name="Felipe M.S."/>
            <person name="Goldman G.H."/>
            <person name="Haas B.J."/>
            <person name="McEwen J.G."/>
            <person name="Nino-Vega G."/>
            <person name="Puccia R."/>
            <person name="San-Blas G."/>
            <person name="Soares C.M."/>
            <person name="Birren B.W."/>
            <person name="Cuomo C.A."/>
        </authorList>
    </citation>
    <scope>NUCLEOTIDE SEQUENCE [LARGE SCALE GENOMIC DNA]</scope>
    <source>
        <strain evidence="3">ATCC MYA-826 / Pb01</strain>
    </source>
</reference>
<name>A0A0A2V2E7_PARBA</name>
<sequence>MDCFLRIPRRNVIQPNVIIDYINPNYPNLGETSQPVAGDRSFGSAVQPLAGGSACCSNKTNTPNTPNIQPYSQIKPNERERHDIRYSKADATVSKPYPDVIPLHLQPGLQATLVHLF</sequence>
<keyword evidence="3" id="KW-1185">Reference proteome</keyword>
<dbReference type="EMBL" id="KN293998">
    <property type="protein sequence ID" value="KGQ01648.1"/>
    <property type="molecule type" value="Genomic_DNA"/>
</dbReference>
<dbReference type="GeneID" id="26970567"/>
<dbReference type="RefSeq" id="XP_015703156.1">
    <property type="nucleotide sequence ID" value="XM_015847247.1"/>
</dbReference>
<dbReference type="VEuPathDB" id="FungiDB:PAAG_11639"/>
<gene>
    <name evidence="2" type="ORF">PAAG_11639</name>
</gene>
<dbReference type="Proteomes" id="UP000002059">
    <property type="component" value="Partially assembled WGS sequence"/>
</dbReference>
<proteinExistence type="predicted"/>